<comment type="caution">
    <text evidence="10">The sequence shown here is derived from an EMBL/GenBank/DDBJ whole genome shotgun (WGS) entry which is preliminary data.</text>
</comment>
<evidence type="ECO:0000256" key="4">
    <source>
        <dbReference type="ARBA" id="ARBA00022519"/>
    </source>
</evidence>
<evidence type="ECO:0000256" key="8">
    <source>
        <dbReference type="RuleBase" id="RU362048"/>
    </source>
</evidence>
<keyword evidence="5 8" id="KW-0812">Transmembrane</keyword>
<keyword evidence="6 8" id="KW-1133">Transmembrane helix</keyword>
<comment type="similarity">
    <text evidence="2 8">Belongs to the UPF0056 (MarC) family.</text>
</comment>
<evidence type="ECO:0000256" key="6">
    <source>
        <dbReference type="ARBA" id="ARBA00022989"/>
    </source>
</evidence>
<dbReference type="Proteomes" id="UP000092247">
    <property type="component" value="Unassembled WGS sequence"/>
</dbReference>
<dbReference type="InterPro" id="IPR002771">
    <property type="entry name" value="Multi_antbiot-R_MarC"/>
</dbReference>
<organism evidence="10 12">
    <name type="scientific">Morganella psychrotolerans</name>
    <dbReference type="NCBI Taxonomy" id="368603"/>
    <lineage>
        <taxon>Bacteria</taxon>
        <taxon>Pseudomonadati</taxon>
        <taxon>Pseudomonadota</taxon>
        <taxon>Gammaproteobacteria</taxon>
        <taxon>Enterobacterales</taxon>
        <taxon>Morganellaceae</taxon>
        <taxon>Morganella</taxon>
    </lineage>
</organism>
<evidence type="ECO:0000256" key="2">
    <source>
        <dbReference type="ARBA" id="ARBA00009784"/>
    </source>
</evidence>
<evidence type="ECO:0000313" key="10">
    <source>
        <dbReference type="EMBL" id="OBU12702.1"/>
    </source>
</evidence>
<sequence length="220" mass="23434">MNVWFDNILLNYVTFLSLFSPPATITAATIILGRVDRGILWQIAWKIAAGYTLVMLVVIWLGNWLLTALGLSADALTVTGGIALLSQGWPMLIRGVKEEHSDIPVNVTPPKDIMRLAMVPLLFPLSMGGGTIAVGISLAGHSDSLSGLLQLSVVILMMLPTVALTFLATGPLHGRLSSGVMDTLARISGIILVTLAIQLLMSGLLNIIADKLKLFPQITG</sequence>
<evidence type="ECO:0000256" key="3">
    <source>
        <dbReference type="ARBA" id="ARBA00022475"/>
    </source>
</evidence>
<dbReference type="OrthoDB" id="6415271at2"/>
<dbReference type="EMBL" id="LZEY01000004">
    <property type="protein sequence ID" value="OBU12702.1"/>
    <property type="molecule type" value="Genomic_DNA"/>
</dbReference>
<dbReference type="AlphaFoldDB" id="A0A1B8HSK6"/>
<dbReference type="RefSeq" id="WP_067399332.1">
    <property type="nucleotide sequence ID" value="NZ_CBCPID010000010.1"/>
</dbReference>
<reference evidence="10 11" key="1">
    <citation type="submission" date="2016-06" db="EMBL/GenBank/DDBJ databases">
        <authorList>
            <person name="Kjaerup R.B."/>
            <person name="Dalgaard T.S."/>
            <person name="Juul-Madsen H.R."/>
        </authorList>
    </citation>
    <scope>NUCLEOTIDE SEQUENCE [LARGE SCALE GENOMIC DNA]</scope>
    <source>
        <strain evidence="10">GCSL-Mp20</strain>
        <strain evidence="9 11">GCSL-Mp3</strain>
    </source>
</reference>
<dbReference type="Proteomes" id="UP000092377">
    <property type="component" value="Unassembled WGS sequence"/>
</dbReference>
<feature type="transmembrane region" description="Helical" evidence="8">
    <location>
        <begin position="187"/>
        <end position="209"/>
    </location>
</feature>
<gene>
    <name evidence="9" type="ORF">AYY17_16610</name>
    <name evidence="10" type="ORF">AYY18_14600</name>
</gene>
<protein>
    <recommendedName>
        <fullName evidence="8">UPF0056 membrane protein</fullName>
    </recommendedName>
</protein>
<dbReference type="EMBL" id="LZEX01000005">
    <property type="protein sequence ID" value="OBU10212.1"/>
    <property type="molecule type" value="Genomic_DNA"/>
</dbReference>
<dbReference type="PANTHER" id="PTHR33508">
    <property type="entry name" value="UPF0056 MEMBRANE PROTEIN YHCE"/>
    <property type="match status" value="1"/>
</dbReference>
<feature type="transmembrane region" description="Helical" evidence="8">
    <location>
        <begin position="148"/>
        <end position="167"/>
    </location>
</feature>
<evidence type="ECO:0000256" key="5">
    <source>
        <dbReference type="ARBA" id="ARBA00022692"/>
    </source>
</evidence>
<evidence type="ECO:0000256" key="7">
    <source>
        <dbReference type="ARBA" id="ARBA00023136"/>
    </source>
</evidence>
<comment type="caution">
    <text evidence="8">Lacks conserved residue(s) required for the propagation of feature annotation.</text>
</comment>
<proteinExistence type="inferred from homology"/>
<keyword evidence="12" id="KW-1185">Reference proteome</keyword>
<name>A0A1B8HSK6_9GAMM</name>
<keyword evidence="3" id="KW-1003">Cell membrane</keyword>
<evidence type="ECO:0000313" key="11">
    <source>
        <dbReference type="Proteomes" id="UP000092247"/>
    </source>
</evidence>
<evidence type="ECO:0000313" key="9">
    <source>
        <dbReference type="EMBL" id="OBU10212.1"/>
    </source>
</evidence>
<accession>A0A1B8HSK6</accession>
<evidence type="ECO:0000313" key="12">
    <source>
        <dbReference type="Proteomes" id="UP000092377"/>
    </source>
</evidence>
<dbReference type="Pfam" id="PF01914">
    <property type="entry name" value="MarC"/>
    <property type="match status" value="1"/>
</dbReference>
<dbReference type="PANTHER" id="PTHR33508:SF2">
    <property type="entry name" value="UPF0056 INNER MEMBRANE PROTEIN MARC"/>
    <property type="match status" value="1"/>
</dbReference>
<evidence type="ECO:0000256" key="1">
    <source>
        <dbReference type="ARBA" id="ARBA00004429"/>
    </source>
</evidence>
<reference evidence="12" key="2">
    <citation type="submission" date="2016-06" db="EMBL/GenBank/DDBJ databases">
        <authorList>
            <person name="Butler K."/>
        </authorList>
    </citation>
    <scope>NUCLEOTIDE SEQUENCE [LARGE SCALE GENOMIC DNA]</scope>
    <source>
        <strain evidence="12">GCSL-Mp20</strain>
    </source>
</reference>
<dbReference type="GO" id="GO:0005886">
    <property type="term" value="C:plasma membrane"/>
    <property type="evidence" value="ECO:0007669"/>
    <property type="project" value="UniProtKB-SubCell"/>
</dbReference>
<comment type="subcellular location">
    <subcellularLocation>
        <location evidence="1">Cell inner membrane</location>
        <topology evidence="1">Multi-pass membrane protein</topology>
    </subcellularLocation>
    <subcellularLocation>
        <location evidence="8">Cell membrane</location>
        <topology evidence="8">Multi-pass membrane protein</topology>
    </subcellularLocation>
</comment>
<keyword evidence="7 8" id="KW-0472">Membrane</keyword>
<keyword evidence="4" id="KW-0997">Cell inner membrane</keyword>
<feature type="transmembrane region" description="Helical" evidence="8">
    <location>
        <begin position="113"/>
        <end position="136"/>
    </location>
</feature>
<feature type="transmembrane region" description="Helical" evidence="8">
    <location>
        <begin position="43"/>
        <end position="66"/>
    </location>
</feature>